<feature type="repeat" description="TPR" evidence="3">
    <location>
        <begin position="193"/>
        <end position="226"/>
    </location>
</feature>
<dbReference type="EMBL" id="RZNH01000001">
    <property type="protein sequence ID" value="NOU58260.1"/>
    <property type="molecule type" value="Genomic_DNA"/>
</dbReference>
<dbReference type="InterPro" id="IPR051685">
    <property type="entry name" value="Ycf3/AcsC/BcsC/TPR_MFPF"/>
</dbReference>
<evidence type="ECO:0000256" key="1">
    <source>
        <dbReference type="ARBA" id="ARBA00022737"/>
    </source>
</evidence>
<evidence type="ECO:0000256" key="3">
    <source>
        <dbReference type="PROSITE-ProRule" id="PRU00339"/>
    </source>
</evidence>
<keyword evidence="2 3" id="KW-0802">TPR repeat</keyword>
<feature type="repeat" description="TPR" evidence="3">
    <location>
        <begin position="261"/>
        <end position="294"/>
    </location>
</feature>
<evidence type="ECO:0000313" key="5">
    <source>
        <dbReference type="EMBL" id="NOU58260.1"/>
    </source>
</evidence>
<keyword evidence="1" id="KW-0677">Repeat</keyword>
<dbReference type="Pfam" id="PF00515">
    <property type="entry name" value="TPR_1"/>
    <property type="match status" value="1"/>
</dbReference>
<name>A0ABX1WQB2_9BACT</name>
<evidence type="ECO:0000313" key="6">
    <source>
        <dbReference type="Proteomes" id="UP000732105"/>
    </source>
</evidence>
<dbReference type="Pfam" id="PF07719">
    <property type="entry name" value="TPR_2"/>
    <property type="match status" value="1"/>
</dbReference>
<reference evidence="5 6" key="1">
    <citation type="submission" date="2018-12" db="EMBL/GenBank/DDBJ databases">
        <title>Marinifilum JC070 sp. nov., a marine bacterium isolated from Yongle Blue Hole in the South China Sea.</title>
        <authorList>
            <person name="Fu T."/>
        </authorList>
    </citation>
    <scope>NUCLEOTIDE SEQUENCE [LARGE SCALE GENOMIC DNA]</scope>
    <source>
        <strain evidence="5 6">JC070</strain>
    </source>
</reference>
<keyword evidence="4" id="KW-0732">Signal</keyword>
<dbReference type="PANTHER" id="PTHR44943:SF8">
    <property type="entry name" value="TPR REPEAT-CONTAINING PROTEIN MJ0263"/>
    <property type="match status" value="1"/>
</dbReference>
<comment type="caution">
    <text evidence="5">The sequence shown here is derived from an EMBL/GenBank/DDBJ whole genome shotgun (WGS) entry which is preliminary data.</text>
</comment>
<organism evidence="5 6">
    <name type="scientific">Marinifilum caeruleilacunae</name>
    <dbReference type="NCBI Taxonomy" id="2499076"/>
    <lineage>
        <taxon>Bacteria</taxon>
        <taxon>Pseudomonadati</taxon>
        <taxon>Bacteroidota</taxon>
        <taxon>Bacteroidia</taxon>
        <taxon>Marinilabiliales</taxon>
        <taxon>Marinifilaceae</taxon>
    </lineage>
</organism>
<dbReference type="InterPro" id="IPR013105">
    <property type="entry name" value="TPR_2"/>
</dbReference>
<proteinExistence type="predicted"/>
<dbReference type="Proteomes" id="UP000732105">
    <property type="component" value="Unassembled WGS sequence"/>
</dbReference>
<feature type="signal peptide" evidence="4">
    <location>
        <begin position="1"/>
        <end position="19"/>
    </location>
</feature>
<dbReference type="SMART" id="SM00028">
    <property type="entry name" value="TPR"/>
    <property type="match status" value="5"/>
</dbReference>
<dbReference type="RefSeq" id="WP_171593527.1">
    <property type="nucleotide sequence ID" value="NZ_RZNH01000001.1"/>
</dbReference>
<gene>
    <name evidence="5" type="ORF">ELS83_00425</name>
</gene>
<dbReference type="SUPFAM" id="SSF48452">
    <property type="entry name" value="TPR-like"/>
    <property type="match status" value="2"/>
</dbReference>
<dbReference type="PROSITE" id="PS50005">
    <property type="entry name" value="TPR"/>
    <property type="match status" value="3"/>
</dbReference>
<dbReference type="InterPro" id="IPR019734">
    <property type="entry name" value="TPR_rpt"/>
</dbReference>
<dbReference type="Gene3D" id="1.25.40.10">
    <property type="entry name" value="Tetratricopeptide repeat domain"/>
    <property type="match status" value="2"/>
</dbReference>
<dbReference type="Pfam" id="PF13181">
    <property type="entry name" value="TPR_8"/>
    <property type="match status" value="2"/>
</dbReference>
<feature type="repeat" description="TPR" evidence="3">
    <location>
        <begin position="227"/>
        <end position="260"/>
    </location>
</feature>
<dbReference type="PANTHER" id="PTHR44943">
    <property type="entry name" value="CELLULOSE SYNTHASE OPERON PROTEIN C"/>
    <property type="match status" value="1"/>
</dbReference>
<evidence type="ECO:0000256" key="2">
    <source>
        <dbReference type="ARBA" id="ARBA00022803"/>
    </source>
</evidence>
<dbReference type="InterPro" id="IPR011990">
    <property type="entry name" value="TPR-like_helical_dom_sf"/>
</dbReference>
<sequence>MKKLSLILLVLLSFSAVFAQKSKVTGAQNFLNSGKLDKAKEAIDEGIKHEKCVSYAKAYLVKGKVYQGIFESPLPVFKDLHQNPLDIAYAAYLKALELDAKGKMLKPVKSQMTNMIPDYTNEAVNRYNRKDFSGALNAFEKVLEIQAMDMFKDNQVIDTAVIFNAGLAAQKSENYEKAIKFYKQSIDYNYMGAKSYANLANVLKKNGNEDEAVKYLHKGFELYPNDAEMLVELINYYMFGGEPEKATEYLDKAIALDPNNASFYSAKGMLCDKIGESDKAIEMYKKSIELNPNNFNPRYNLAIIEANKVSELHKETNEIVNAKKYNEAMKVVYAEYEKVIPYFEEALQVRPNEKNSLLVLKEIYFKLRNQKEMYMEKYNEVKAQLDGLE</sequence>
<accession>A0ABX1WQB2</accession>
<protein>
    <submittedName>
        <fullName evidence="5">Tetratricopeptide repeat protein</fullName>
    </submittedName>
</protein>
<dbReference type="PROSITE" id="PS50293">
    <property type="entry name" value="TPR_REGION"/>
    <property type="match status" value="1"/>
</dbReference>
<feature type="chain" id="PRO_5045618269" evidence="4">
    <location>
        <begin position="20"/>
        <end position="389"/>
    </location>
</feature>
<evidence type="ECO:0000256" key="4">
    <source>
        <dbReference type="SAM" id="SignalP"/>
    </source>
</evidence>
<keyword evidence="6" id="KW-1185">Reference proteome</keyword>